<dbReference type="Pfam" id="PF22653">
    <property type="entry name" value="DUF7007"/>
    <property type="match status" value="1"/>
</dbReference>
<feature type="domain" description="DUF7007" evidence="2">
    <location>
        <begin position="105"/>
        <end position="219"/>
    </location>
</feature>
<proteinExistence type="predicted"/>
<feature type="compositionally biased region" description="Polar residues" evidence="1">
    <location>
        <begin position="105"/>
        <end position="114"/>
    </location>
</feature>
<feature type="region of interest" description="Disordered" evidence="1">
    <location>
        <begin position="89"/>
        <end position="114"/>
    </location>
</feature>
<evidence type="ECO:0000313" key="3">
    <source>
        <dbReference type="EMBL" id="TDR28892.1"/>
    </source>
</evidence>
<accession>A0A4R6Y0M0</accession>
<sequence length="299" mass="33400">MNTTASQSNSNITPGFPEISFGLSADGLRVALVGDTAFAMVPGRDGRHFLANGWRITRPIDQWRRDDFFGHSGDLADETAFRARVMENAEHQREKRSLGRRDVHSSANTPWGSSQGATIYAEGVTAHSTAGHGGFHLAAERNRKVHPMLRAPGGWYEEDECWAIVALTYPHLFTTFERRCAERAIKDSWPDAWEAISGTILLPGESRTKDQRAFELEHAEDWIVISAITSEQEKGFVECVATQGGRRGADGEERRFLVPADEYEVGRFGFVIDPECHVLYDGPSSFVGWRGRGRHDPWP</sequence>
<gene>
    <name evidence="3" type="ORF">DES43_1553</name>
</gene>
<reference evidence="3 4" key="1">
    <citation type="submission" date="2019-03" db="EMBL/GenBank/DDBJ databases">
        <title>Genomic Encyclopedia of Type Strains, Phase IV (KMG-IV): sequencing the most valuable type-strain genomes for metagenomic binning, comparative biology and taxonomic classification.</title>
        <authorList>
            <person name="Goeker M."/>
        </authorList>
    </citation>
    <scope>NUCLEOTIDE SEQUENCE [LARGE SCALE GENOMIC DNA]</scope>
    <source>
        <strain evidence="3 4">DSM 11603</strain>
    </source>
</reference>
<dbReference type="AlphaFoldDB" id="A0A4R6Y0M0"/>
<evidence type="ECO:0000313" key="4">
    <source>
        <dbReference type="Proteomes" id="UP000294958"/>
    </source>
</evidence>
<dbReference type="RefSeq" id="WP_133676323.1">
    <property type="nucleotide sequence ID" value="NZ_SNZF01000055.1"/>
</dbReference>
<dbReference type="Proteomes" id="UP000294958">
    <property type="component" value="Unassembled WGS sequence"/>
</dbReference>
<dbReference type="EMBL" id="SNZF01000055">
    <property type="protein sequence ID" value="TDR28892.1"/>
    <property type="molecule type" value="Genomic_DNA"/>
</dbReference>
<organism evidence="3 4">
    <name type="scientific">Aquamicrobium defluvii</name>
    <dbReference type="NCBI Taxonomy" id="69279"/>
    <lineage>
        <taxon>Bacteria</taxon>
        <taxon>Pseudomonadati</taxon>
        <taxon>Pseudomonadota</taxon>
        <taxon>Alphaproteobacteria</taxon>
        <taxon>Hyphomicrobiales</taxon>
        <taxon>Phyllobacteriaceae</taxon>
        <taxon>Aquamicrobium</taxon>
    </lineage>
</organism>
<dbReference type="OrthoDB" id="5124200at2"/>
<protein>
    <recommendedName>
        <fullName evidence="2">DUF7007 domain-containing protein</fullName>
    </recommendedName>
</protein>
<name>A0A4R6Y0M0_9HYPH</name>
<comment type="caution">
    <text evidence="3">The sequence shown here is derived from an EMBL/GenBank/DDBJ whole genome shotgun (WGS) entry which is preliminary data.</text>
</comment>
<evidence type="ECO:0000259" key="2">
    <source>
        <dbReference type="Pfam" id="PF22653"/>
    </source>
</evidence>
<dbReference type="InterPro" id="IPR054276">
    <property type="entry name" value="DUF7007"/>
</dbReference>
<feature type="compositionally biased region" description="Basic and acidic residues" evidence="1">
    <location>
        <begin position="89"/>
        <end position="104"/>
    </location>
</feature>
<evidence type="ECO:0000256" key="1">
    <source>
        <dbReference type="SAM" id="MobiDB-lite"/>
    </source>
</evidence>
<keyword evidence="4" id="KW-1185">Reference proteome</keyword>